<comment type="similarity">
    <text evidence="2">Belongs to the RecA family. RAD51 subfamily.</text>
</comment>
<dbReference type="InterPro" id="IPR020588">
    <property type="entry name" value="RecA_ATP-bd"/>
</dbReference>
<dbReference type="GO" id="GO:0005815">
    <property type="term" value="C:microtubule organizing center"/>
    <property type="evidence" value="ECO:0007669"/>
    <property type="project" value="TreeGrafter"/>
</dbReference>
<sequence length="328" mass="35494">MSALRPWMCKALTDKVWLLLRDANINTVIDFVVRDREEIARTCCIAYKDVVSIGRVLMAQFSTFPLTGLQLYTNIMSSHAILSTGIASLDELLDGGLYAGELCELAGEAASGKTQVCMRCAVTVATVHAQNTMYIDTCGSFAGQNTLQHLPGAHTQEKTTFNGPFFVLLFGEMVEETLSKINCVKVHDIYTLLSALDDVSSSLKTRTGGQHGNVKLIVVDCVAAIFSPILGGQQMDSLALIEHLGRQLKSMAADCSVACLITNNLTSGVEGECQPCLGKVWAHVPHTRVLMGRDSCSDTSRKFTVVKSVRVKTPVTVLAEMNPEYPAG</sequence>
<dbReference type="Pfam" id="PF21794">
    <property type="entry name" value="RAD51D_N"/>
    <property type="match status" value="1"/>
</dbReference>
<keyword evidence="8" id="KW-0234">DNA repair</keyword>
<evidence type="ECO:0000313" key="12">
    <source>
        <dbReference type="Proteomes" id="UP001374579"/>
    </source>
</evidence>
<gene>
    <name evidence="11" type="ORF">V1264_021938</name>
</gene>
<evidence type="ECO:0000256" key="5">
    <source>
        <dbReference type="ARBA" id="ARBA00022840"/>
    </source>
</evidence>
<dbReference type="AlphaFoldDB" id="A0AAN9AJ97"/>
<dbReference type="PROSITE" id="PS50162">
    <property type="entry name" value="RECA_2"/>
    <property type="match status" value="1"/>
</dbReference>
<keyword evidence="6" id="KW-0238">DNA-binding</keyword>
<dbReference type="SUPFAM" id="SSF52540">
    <property type="entry name" value="P-loop containing nucleoside triphosphate hydrolases"/>
    <property type="match status" value="1"/>
</dbReference>
<keyword evidence="12" id="KW-1185">Reference proteome</keyword>
<keyword evidence="3" id="KW-0547">Nucleotide-binding</keyword>
<dbReference type="GO" id="GO:0140664">
    <property type="term" value="F:ATP-dependent DNA damage sensor activity"/>
    <property type="evidence" value="ECO:0007669"/>
    <property type="project" value="InterPro"/>
</dbReference>
<evidence type="ECO:0000256" key="4">
    <source>
        <dbReference type="ARBA" id="ARBA00022763"/>
    </source>
</evidence>
<evidence type="ECO:0000313" key="11">
    <source>
        <dbReference type="EMBL" id="KAK7087952.1"/>
    </source>
</evidence>
<feature type="domain" description="RecA family profile 1" evidence="10">
    <location>
        <begin position="78"/>
        <end position="266"/>
    </location>
</feature>
<evidence type="ECO:0000256" key="2">
    <source>
        <dbReference type="ARBA" id="ARBA00007095"/>
    </source>
</evidence>
<dbReference type="CDD" id="cd19489">
    <property type="entry name" value="Rad51D"/>
    <property type="match status" value="1"/>
</dbReference>
<dbReference type="InterPro" id="IPR047323">
    <property type="entry name" value="Rad51D_C"/>
</dbReference>
<keyword evidence="7" id="KW-0233">DNA recombination</keyword>
<evidence type="ECO:0000256" key="7">
    <source>
        <dbReference type="ARBA" id="ARBA00023172"/>
    </source>
</evidence>
<evidence type="ECO:0000256" key="6">
    <source>
        <dbReference type="ARBA" id="ARBA00023125"/>
    </source>
</evidence>
<dbReference type="InterPro" id="IPR051988">
    <property type="entry name" value="HRR_RAD51_Paralog"/>
</dbReference>
<dbReference type="Gene3D" id="3.40.50.300">
    <property type="entry name" value="P-loop containing nucleotide triphosphate hydrolases"/>
    <property type="match status" value="1"/>
</dbReference>
<name>A0AAN9AJ97_9CAEN</name>
<dbReference type="GO" id="GO:0003697">
    <property type="term" value="F:single-stranded DNA binding"/>
    <property type="evidence" value="ECO:0007669"/>
    <property type="project" value="TreeGrafter"/>
</dbReference>
<dbReference type="Proteomes" id="UP001374579">
    <property type="component" value="Unassembled WGS sequence"/>
</dbReference>
<dbReference type="GO" id="GO:0005524">
    <property type="term" value="F:ATP binding"/>
    <property type="evidence" value="ECO:0007669"/>
    <property type="project" value="UniProtKB-KW"/>
</dbReference>
<dbReference type="GO" id="GO:0000400">
    <property type="term" value="F:four-way junction DNA binding"/>
    <property type="evidence" value="ECO:0007669"/>
    <property type="project" value="TreeGrafter"/>
</dbReference>
<keyword evidence="9" id="KW-0539">Nucleus</keyword>
<evidence type="ECO:0000256" key="9">
    <source>
        <dbReference type="ARBA" id="ARBA00023242"/>
    </source>
</evidence>
<dbReference type="GO" id="GO:0005657">
    <property type="term" value="C:replication fork"/>
    <property type="evidence" value="ECO:0007669"/>
    <property type="project" value="TreeGrafter"/>
</dbReference>
<evidence type="ECO:0000259" key="10">
    <source>
        <dbReference type="PROSITE" id="PS50162"/>
    </source>
</evidence>
<dbReference type="InterPro" id="IPR048943">
    <property type="entry name" value="RAD51D_N"/>
</dbReference>
<dbReference type="GO" id="GO:0007131">
    <property type="term" value="P:reciprocal meiotic recombination"/>
    <property type="evidence" value="ECO:0007669"/>
    <property type="project" value="TreeGrafter"/>
</dbReference>
<evidence type="ECO:0000256" key="3">
    <source>
        <dbReference type="ARBA" id="ARBA00022741"/>
    </source>
</evidence>
<dbReference type="GO" id="GO:0033063">
    <property type="term" value="C:Rad51B-Rad51C-Rad51D-XRCC2 complex"/>
    <property type="evidence" value="ECO:0007669"/>
    <property type="project" value="TreeGrafter"/>
</dbReference>
<keyword evidence="4" id="KW-0227">DNA damage</keyword>
<dbReference type="EMBL" id="JBAMIC010004070">
    <property type="protein sequence ID" value="KAK7087952.1"/>
    <property type="molecule type" value="Genomic_DNA"/>
</dbReference>
<evidence type="ECO:0000256" key="1">
    <source>
        <dbReference type="ARBA" id="ARBA00004123"/>
    </source>
</evidence>
<proteinExistence type="inferred from homology"/>
<comment type="caution">
    <text evidence="11">The sequence shown here is derived from an EMBL/GenBank/DDBJ whole genome shotgun (WGS) entry which is preliminary data.</text>
</comment>
<accession>A0AAN9AJ97</accession>
<dbReference type="InterPro" id="IPR027417">
    <property type="entry name" value="P-loop_NTPase"/>
</dbReference>
<reference evidence="11 12" key="1">
    <citation type="submission" date="2024-02" db="EMBL/GenBank/DDBJ databases">
        <title>Chromosome-scale genome assembly of the rough periwinkle Littorina saxatilis.</title>
        <authorList>
            <person name="De Jode A."/>
            <person name="Faria R."/>
            <person name="Formenti G."/>
            <person name="Sims Y."/>
            <person name="Smith T.P."/>
            <person name="Tracey A."/>
            <person name="Wood J.M.D."/>
            <person name="Zagrodzka Z.B."/>
            <person name="Johannesson K."/>
            <person name="Butlin R.K."/>
            <person name="Leder E.H."/>
        </authorList>
    </citation>
    <scope>NUCLEOTIDE SEQUENCE [LARGE SCALE GENOMIC DNA]</scope>
    <source>
        <strain evidence="11">Snail1</strain>
        <tissue evidence="11">Muscle</tissue>
    </source>
</reference>
<keyword evidence="5" id="KW-0067">ATP-binding</keyword>
<dbReference type="GO" id="GO:0042148">
    <property type="term" value="P:DNA strand invasion"/>
    <property type="evidence" value="ECO:0007669"/>
    <property type="project" value="TreeGrafter"/>
</dbReference>
<comment type="subcellular location">
    <subcellularLocation>
        <location evidence="1">Nucleus</location>
    </subcellularLocation>
</comment>
<dbReference type="GO" id="GO:0000723">
    <property type="term" value="P:telomere maintenance"/>
    <property type="evidence" value="ECO:0007669"/>
    <property type="project" value="TreeGrafter"/>
</dbReference>
<dbReference type="Pfam" id="PF08423">
    <property type="entry name" value="Rad51"/>
    <property type="match status" value="1"/>
</dbReference>
<dbReference type="PANTHER" id="PTHR46457:SF1">
    <property type="entry name" value="DNA REPAIR PROTEIN RAD51 HOMOLOG 4"/>
    <property type="match status" value="1"/>
</dbReference>
<dbReference type="GO" id="GO:0000724">
    <property type="term" value="P:double-strand break repair via homologous recombination"/>
    <property type="evidence" value="ECO:0007669"/>
    <property type="project" value="TreeGrafter"/>
</dbReference>
<dbReference type="PANTHER" id="PTHR46457">
    <property type="entry name" value="DNA REPAIR PROTEIN RAD51 HOMOLOG 4"/>
    <property type="match status" value="1"/>
</dbReference>
<dbReference type="InterPro" id="IPR013632">
    <property type="entry name" value="Rad51_C"/>
</dbReference>
<protein>
    <recommendedName>
        <fullName evidence="10">RecA family profile 1 domain-containing protein</fullName>
    </recommendedName>
</protein>
<organism evidence="11 12">
    <name type="scientific">Littorina saxatilis</name>
    <dbReference type="NCBI Taxonomy" id="31220"/>
    <lineage>
        <taxon>Eukaryota</taxon>
        <taxon>Metazoa</taxon>
        <taxon>Spiralia</taxon>
        <taxon>Lophotrochozoa</taxon>
        <taxon>Mollusca</taxon>
        <taxon>Gastropoda</taxon>
        <taxon>Caenogastropoda</taxon>
        <taxon>Littorinimorpha</taxon>
        <taxon>Littorinoidea</taxon>
        <taxon>Littorinidae</taxon>
        <taxon>Littorina</taxon>
    </lineage>
</organism>
<evidence type="ECO:0000256" key="8">
    <source>
        <dbReference type="ARBA" id="ARBA00023204"/>
    </source>
</evidence>